<sequence length="163" mass="18442">MNSQLYAVTLGRFKAAVKICMNVPTKTQHLENLKKTEDILNVLGKFCKECGLYIIFLFTNKWLVDACYDIIRQMKSNLCKSVFKGIGFNTVLLKSLGGYINHLLMATVLHTASLHLEIRNIIALLRILLLCNGNSYRDKNKLFQICSLHLQLVGPSGNLQVKK</sequence>
<evidence type="ECO:0000313" key="1">
    <source>
        <dbReference type="EMBL" id="KNC34065.1"/>
    </source>
</evidence>
<dbReference type="EMBL" id="JRES01000108">
    <property type="protein sequence ID" value="KNC34065.1"/>
    <property type="molecule type" value="Genomic_DNA"/>
</dbReference>
<comment type="caution">
    <text evidence="1">The sequence shown here is derived from an EMBL/GenBank/DDBJ whole genome shotgun (WGS) entry which is preliminary data.</text>
</comment>
<accession>A0A0L0CP09</accession>
<evidence type="ECO:0000313" key="2">
    <source>
        <dbReference type="Proteomes" id="UP000037069"/>
    </source>
</evidence>
<dbReference type="Proteomes" id="UP000037069">
    <property type="component" value="Unassembled WGS sequence"/>
</dbReference>
<keyword evidence="2" id="KW-1185">Reference proteome</keyword>
<name>A0A0L0CP09_LUCCU</name>
<protein>
    <submittedName>
        <fullName evidence="1">Uncharacterized protein</fullName>
    </submittedName>
</protein>
<reference evidence="1 2" key="1">
    <citation type="journal article" date="2015" name="Nat. Commun.">
        <title>Lucilia cuprina genome unlocks parasitic fly biology to underpin future interventions.</title>
        <authorList>
            <person name="Anstead C.A."/>
            <person name="Korhonen P.K."/>
            <person name="Young N.D."/>
            <person name="Hall R.S."/>
            <person name="Jex A.R."/>
            <person name="Murali S.C."/>
            <person name="Hughes D.S."/>
            <person name="Lee S.F."/>
            <person name="Perry T."/>
            <person name="Stroehlein A.J."/>
            <person name="Ansell B.R."/>
            <person name="Breugelmans B."/>
            <person name="Hofmann A."/>
            <person name="Qu J."/>
            <person name="Dugan S."/>
            <person name="Lee S.L."/>
            <person name="Chao H."/>
            <person name="Dinh H."/>
            <person name="Han Y."/>
            <person name="Doddapaneni H.V."/>
            <person name="Worley K.C."/>
            <person name="Muzny D.M."/>
            <person name="Ioannidis P."/>
            <person name="Waterhouse R.M."/>
            <person name="Zdobnov E.M."/>
            <person name="James P.J."/>
            <person name="Bagnall N.H."/>
            <person name="Kotze A.C."/>
            <person name="Gibbs R.A."/>
            <person name="Richards S."/>
            <person name="Batterham P."/>
            <person name="Gasser R.B."/>
        </authorList>
    </citation>
    <scope>NUCLEOTIDE SEQUENCE [LARGE SCALE GENOMIC DNA]</scope>
    <source>
        <strain evidence="1 2">LS</strain>
        <tissue evidence="1">Full body</tissue>
    </source>
</reference>
<dbReference type="AlphaFoldDB" id="A0A0L0CP09"/>
<organism evidence="1 2">
    <name type="scientific">Lucilia cuprina</name>
    <name type="common">Green bottle fly</name>
    <name type="synonym">Australian sheep blowfly</name>
    <dbReference type="NCBI Taxonomy" id="7375"/>
    <lineage>
        <taxon>Eukaryota</taxon>
        <taxon>Metazoa</taxon>
        <taxon>Ecdysozoa</taxon>
        <taxon>Arthropoda</taxon>
        <taxon>Hexapoda</taxon>
        <taxon>Insecta</taxon>
        <taxon>Pterygota</taxon>
        <taxon>Neoptera</taxon>
        <taxon>Endopterygota</taxon>
        <taxon>Diptera</taxon>
        <taxon>Brachycera</taxon>
        <taxon>Muscomorpha</taxon>
        <taxon>Oestroidea</taxon>
        <taxon>Calliphoridae</taxon>
        <taxon>Luciliinae</taxon>
        <taxon>Lucilia</taxon>
    </lineage>
</organism>
<gene>
    <name evidence="1" type="ORF">FF38_07519</name>
</gene>
<proteinExistence type="predicted"/>